<protein>
    <submittedName>
        <fullName evidence="1">Uncharacterized protein</fullName>
    </submittedName>
</protein>
<accession>A0A6J7ZWU4</accession>
<proteinExistence type="predicted"/>
<evidence type="ECO:0000313" key="1">
    <source>
        <dbReference type="EMBL" id="CAC5357266.1"/>
    </source>
</evidence>
<dbReference type="EMBL" id="CACVKT020000202">
    <property type="protein sequence ID" value="CAC5357266.1"/>
    <property type="molecule type" value="Genomic_DNA"/>
</dbReference>
<gene>
    <name evidence="1" type="ORF">MCOR_1008</name>
</gene>
<dbReference type="OrthoDB" id="527990at2759"/>
<sequence>MVQISKYSDSLFVIMMASVFEQSYKENNHLIGAERSPGIQRQTLSYVISNVIHVDRNVTYQPIRIHVIYCMYFELSVEDRERIIGIVIKAVGKISQLLSEKSQLPRSSSATRNTVAFDWCVPWNILRDTPDLTHVQPEVFPVQQPVLLKRIRSGCHKEWTTGPNKGRCKSIKRKYQSELCMDTFRIPDDHLDGLHVWNDLAIACNSATNSKLTTACIE</sequence>
<dbReference type="Proteomes" id="UP000507470">
    <property type="component" value="Unassembled WGS sequence"/>
</dbReference>
<organism evidence="1 2">
    <name type="scientific">Mytilus coruscus</name>
    <name type="common">Sea mussel</name>
    <dbReference type="NCBI Taxonomy" id="42192"/>
    <lineage>
        <taxon>Eukaryota</taxon>
        <taxon>Metazoa</taxon>
        <taxon>Spiralia</taxon>
        <taxon>Lophotrochozoa</taxon>
        <taxon>Mollusca</taxon>
        <taxon>Bivalvia</taxon>
        <taxon>Autobranchia</taxon>
        <taxon>Pteriomorphia</taxon>
        <taxon>Mytilida</taxon>
        <taxon>Mytiloidea</taxon>
        <taxon>Mytilidae</taxon>
        <taxon>Mytilinae</taxon>
        <taxon>Mytilus</taxon>
    </lineage>
</organism>
<evidence type="ECO:0000313" key="2">
    <source>
        <dbReference type="Proteomes" id="UP000507470"/>
    </source>
</evidence>
<name>A0A6J7ZWU4_MYTCO</name>
<dbReference type="AlphaFoldDB" id="A0A6J7ZWU4"/>
<reference evidence="1 2" key="1">
    <citation type="submission" date="2020-06" db="EMBL/GenBank/DDBJ databases">
        <authorList>
            <person name="Li R."/>
            <person name="Bekaert M."/>
        </authorList>
    </citation>
    <scope>NUCLEOTIDE SEQUENCE [LARGE SCALE GENOMIC DNA]</scope>
    <source>
        <strain evidence="2">wild</strain>
    </source>
</reference>
<keyword evidence="2" id="KW-1185">Reference proteome</keyword>